<evidence type="ECO:0000313" key="2">
    <source>
        <dbReference type="Proteomes" id="UP000799750"/>
    </source>
</evidence>
<dbReference type="EMBL" id="MU004204">
    <property type="protein sequence ID" value="KAF2488300.1"/>
    <property type="molecule type" value="Genomic_DNA"/>
</dbReference>
<accession>A0A6A6Q7E0</accession>
<proteinExistence type="predicted"/>
<dbReference type="Proteomes" id="UP000799750">
    <property type="component" value="Unassembled WGS sequence"/>
</dbReference>
<organism evidence="1 2">
    <name type="scientific">Lophium mytilinum</name>
    <dbReference type="NCBI Taxonomy" id="390894"/>
    <lineage>
        <taxon>Eukaryota</taxon>
        <taxon>Fungi</taxon>
        <taxon>Dikarya</taxon>
        <taxon>Ascomycota</taxon>
        <taxon>Pezizomycotina</taxon>
        <taxon>Dothideomycetes</taxon>
        <taxon>Pleosporomycetidae</taxon>
        <taxon>Mytilinidiales</taxon>
        <taxon>Mytilinidiaceae</taxon>
        <taxon>Lophium</taxon>
    </lineage>
</organism>
<evidence type="ECO:0000313" key="1">
    <source>
        <dbReference type="EMBL" id="KAF2488300.1"/>
    </source>
</evidence>
<sequence>MGEDAPLFGGLRSPWPVISVVLQTGSTAGCSTAGTDGGDYLTAPPSDIARRAWGVDAESGLFSHGQKDVIETGDSWAKMHPSSEACGAHERQVIMHERRCTPLRRSAEYMPEYSPCLYSNQTWARTHPPRSPFRGPPWRHAELRSAYHQRANLL</sequence>
<name>A0A6A6Q7E0_9PEZI</name>
<dbReference type="AlphaFoldDB" id="A0A6A6Q7E0"/>
<reference evidence="1" key="1">
    <citation type="journal article" date="2020" name="Stud. Mycol.">
        <title>101 Dothideomycetes genomes: a test case for predicting lifestyles and emergence of pathogens.</title>
        <authorList>
            <person name="Haridas S."/>
            <person name="Albert R."/>
            <person name="Binder M."/>
            <person name="Bloem J."/>
            <person name="Labutti K."/>
            <person name="Salamov A."/>
            <person name="Andreopoulos B."/>
            <person name="Baker S."/>
            <person name="Barry K."/>
            <person name="Bills G."/>
            <person name="Bluhm B."/>
            <person name="Cannon C."/>
            <person name="Castanera R."/>
            <person name="Culley D."/>
            <person name="Daum C."/>
            <person name="Ezra D."/>
            <person name="Gonzalez J."/>
            <person name="Henrissat B."/>
            <person name="Kuo A."/>
            <person name="Liang C."/>
            <person name="Lipzen A."/>
            <person name="Lutzoni F."/>
            <person name="Magnuson J."/>
            <person name="Mondo S."/>
            <person name="Nolan M."/>
            <person name="Ohm R."/>
            <person name="Pangilinan J."/>
            <person name="Park H.-J."/>
            <person name="Ramirez L."/>
            <person name="Alfaro M."/>
            <person name="Sun H."/>
            <person name="Tritt A."/>
            <person name="Yoshinaga Y."/>
            <person name="Zwiers L.-H."/>
            <person name="Turgeon B."/>
            <person name="Goodwin S."/>
            <person name="Spatafora J."/>
            <person name="Crous P."/>
            <person name="Grigoriev I."/>
        </authorList>
    </citation>
    <scope>NUCLEOTIDE SEQUENCE</scope>
    <source>
        <strain evidence="1">CBS 269.34</strain>
    </source>
</reference>
<protein>
    <submittedName>
        <fullName evidence="1">Uncharacterized protein</fullName>
    </submittedName>
</protein>
<keyword evidence="2" id="KW-1185">Reference proteome</keyword>
<gene>
    <name evidence="1" type="ORF">BU16DRAFT_568462</name>
</gene>